<evidence type="ECO:0000256" key="2">
    <source>
        <dbReference type="ARBA" id="ARBA00022833"/>
    </source>
</evidence>
<evidence type="ECO:0000256" key="1">
    <source>
        <dbReference type="ARBA" id="ARBA00022771"/>
    </source>
</evidence>
<dbReference type="InterPro" id="IPR000504">
    <property type="entry name" value="RRM_dom"/>
</dbReference>
<feature type="coiled-coil region" evidence="6">
    <location>
        <begin position="114"/>
        <end position="141"/>
    </location>
</feature>
<keyword evidence="3 4" id="KW-0694">RNA-binding</keyword>
<keyword evidence="6" id="KW-0175">Coiled coil</keyword>
<keyword evidence="2 5" id="KW-0862">Zinc</keyword>
<feature type="region of interest" description="Disordered" evidence="7">
    <location>
        <begin position="426"/>
        <end position="452"/>
    </location>
</feature>
<dbReference type="InterPro" id="IPR035979">
    <property type="entry name" value="RBD_domain_sf"/>
</dbReference>
<evidence type="ECO:0000256" key="5">
    <source>
        <dbReference type="PROSITE-ProRule" id="PRU00723"/>
    </source>
</evidence>
<feature type="region of interest" description="Disordered" evidence="7">
    <location>
        <begin position="675"/>
        <end position="695"/>
    </location>
</feature>
<feature type="compositionally biased region" description="Pro residues" evidence="7">
    <location>
        <begin position="440"/>
        <end position="450"/>
    </location>
</feature>
<dbReference type="PROSITE" id="PS50103">
    <property type="entry name" value="ZF_C3H1"/>
    <property type="match status" value="1"/>
</dbReference>
<feature type="compositionally biased region" description="Basic and acidic residues" evidence="7">
    <location>
        <begin position="393"/>
        <end position="403"/>
    </location>
</feature>
<feature type="domain" description="RING-type" evidence="8">
    <location>
        <begin position="57"/>
        <end position="100"/>
    </location>
</feature>
<evidence type="ECO:0000259" key="10">
    <source>
        <dbReference type="PROSITE" id="PS50103"/>
    </source>
</evidence>
<evidence type="ECO:0000256" key="4">
    <source>
        <dbReference type="PROSITE-ProRule" id="PRU00176"/>
    </source>
</evidence>
<dbReference type="InterPro" id="IPR039780">
    <property type="entry name" value="Mot2"/>
</dbReference>
<accession>A0ABN7B9I9</accession>
<feature type="zinc finger region" description="C3H1-type" evidence="5">
    <location>
        <begin position="233"/>
        <end position="260"/>
    </location>
</feature>
<keyword evidence="5" id="KW-0479">Metal-binding</keyword>
<dbReference type="PANTHER" id="PTHR12603">
    <property type="entry name" value="CCR4-NOT TRANSCRIPTION COMPLEX RELATED"/>
    <property type="match status" value="1"/>
</dbReference>
<evidence type="ECO:0000256" key="3">
    <source>
        <dbReference type="ARBA" id="ARBA00022884"/>
    </source>
</evidence>
<dbReference type="InterPro" id="IPR034261">
    <property type="entry name" value="CNOT4_RRM"/>
</dbReference>
<reference evidence="11 12" key="1">
    <citation type="submission" date="2023-09" db="EMBL/GenBank/DDBJ databases">
        <title>Nesidiocoris tenuis whole genome shotgun sequence.</title>
        <authorList>
            <person name="Shibata T."/>
            <person name="Shimoda M."/>
            <person name="Kobayashi T."/>
            <person name="Uehara T."/>
        </authorList>
    </citation>
    <scope>NUCLEOTIDE SEQUENCE [LARGE SCALE GENOMIC DNA]</scope>
    <source>
        <strain evidence="11 12">Japan</strain>
    </source>
</reference>
<dbReference type="Proteomes" id="UP001307889">
    <property type="component" value="Chromosome 11"/>
</dbReference>
<dbReference type="InterPro" id="IPR000571">
    <property type="entry name" value="Znf_CCCH"/>
</dbReference>
<dbReference type="InterPro" id="IPR013083">
    <property type="entry name" value="Znf_RING/FYVE/PHD"/>
</dbReference>
<protein>
    <submittedName>
        <fullName evidence="11">RNA recognition motif. (A.k.a. RRM, RBD, or RNP domain)</fullName>
    </submittedName>
</protein>
<dbReference type="SUPFAM" id="SSF54928">
    <property type="entry name" value="RNA-binding domain, RBD"/>
    <property type="match status" value="1"/>
</dbReference>
<keyword evidence="1 5" id="KW-0863">Zinc-finger</keyword>
<evidence type="ECO:0000256" key="7">
    <source>
        <dbReference type="SAM" id="MobiDB-lite"/>
    </source>
</evidence>
<dbReference type="Gene3D" id="3.30.40.10">
    <property type="entry name" value="Zinc/RING finger domain, C3HC4 (zinc finger)"/>
    <property type="match status" value="1"/>
</dbReference>
<dbReference type="SUPFAM" id="SSF57850">
    <property type="entry name" value="RING/U-box"/>
    <property type="match status" value="1"/>
</dbReference>
<dbReference type="InterPro" id="IPR012677">
    <property type="entry name" value="Nucleotide-bd_a/b_plait_sf"/>
</dbReference>
<dbReference type="PROSITE" id="PS50102">
    <property type="entry name" value="RRM"/>
    <property type="match status" value="1"/>
</dbReference>
<dbReference type="Gene3D" id="3.30.70.330">
    <property type="match status" value="1"/>
</dbReference>
<dbReference type="SMART" id="SM00361">
    <property type="entry name" value="RRM_1"/>
    <property type="match status" value="1"/>
</dbReference>
<feature type="region of interest" description="Disordered" evidence="7">
    <location>
        <begin position="317"/>
        <end position="405"/>
    </location>
</feature>
<dbReference type="InterPro" id="IPR003954">
    <property type="entry name" value="RRM_euk-type"/>
</dbReference>
<dbReference type="Pfam" id="PF00076">
    <property type="entry name" value="RRM_1"/>
    <property type="match status" value="1"/>
</dbReference>
<organism evidence="11 12">
    <name type="scientific">Nesidiocoris tenuis</name>
    <dbReference type="NCBI Taxonomy" id="355587"/>
    <lineage>
        <taxon>Eukaryota</taxon>
        <taxon>Metazoa</taxon>
        <taxon>Ecdysozoa</taxon>
        <taxon>Arthropoda</taxon>
        <taxon>Hexapoda</taxon>
        <taxon>Insecta</taxon>
        <taxon>Pterygota</taxon>
        <taxon>Neoptera</taxon>
        <taxon>Paraneoptera</taxon>
        <taxon>Hemiptera</taxon>
        <taxon>Heteroptera</taxon>
        <taxon>Panheteroptera</taxon>
        <taxon>Cimicomorpha</taxon>
        <taxon>Miridae</taxon>
        <taxon>Dicyphina</taxon>
        <taxon>Nesidiocoris</taxon>
    </lineage>
</organism>
<feature type="compositionally biased region" description="Polar residues" evidence="7">
    <location>
        <begin position="373"/>
        <end position="382"/>
    </location>
</feature>
<dbReference type="PROSITE" id="PS50089">
    <property type="entry name" value="ZF_RING_2"/>
    <property type="match status" value="1"/>
</dbReference>
<evidence type="ECO:0000259" key="8">
    <source>
        <dbReference type="PROSITE" id="PS50089"/>
    </source>
</evidence>
<dbReference type="Pfam" id="PF14570">
    <property type="entry name" value="zf-RING_4"/>
    <property type="match status" value="1"/>
</dbReference>
<keyword evidence="12" id="KW-1185">Reference proteome</keyword>
<dbReference type="EMBL" id="AP028919">
    <property type="protein sequence ID" value="BES99826.1"/>
    <property type="molecule type" value="Genomic_DNA"/>
</dbReference>
<evidence type="ECO:0000256" key="6">
    <source>
        <dbReference type="SAM" id="Coils"/>
    </source>
</evidence>
<dbReference type="InterPro" id="IPR039515">
    <property type="entry name" value="NOT4_mRING-HC-C4C4"/>
</dbReference>
<dbReference type="CDD" id="cd12438">
    <property type="entry name" value="RRM_CNOT4"/>
    <property type="match status" value="1"/>
</dbReference>
<sequence>MWNESPSDPIGRSVNSLCLYSAANITTNSGPLVRDTSSRVEKEMSVLNQSGEEQVECPLCMESLEVDDLNFFPCTCGYQICRFCWHRIRTDENGLCPACRKAYPEDPADFKPLSKEELSRLKAEKRQKDQQRKQKTAENRKHLANVRVVQKNLVFVVGLPIRLADPEILKKHEYFGKFGKIHKVVINQSTSYAGSQGPSASAYVTYQRSDDALKAIQTVNNIAVDGRTVKTSLGTTKYCSHFMKNQSCPKGDCMYLHELGDNEASFTKEEMQQGKHQEYEKKLHEQLNSSTLNRKPTPSPPTVAAIKEGWPSLHQGSNVIVGCAPSSSPPDGNCNNKNDSNKKSDKPSSSSSKHKIGRNGSEEEKQNRDPPNGFTQQYQSSEPLDIPKVNVHPNHDPFSRSDDYEQENGYLRSDSVSENGIAETKEFPSFEVNPNYHLSMPPPRHAPPPAEMSFTENQITDRHKNPEFEPYVPENNSFFSQHTGFTNGTMPSNGVDWHSVNGVHHIAGDTLGGHVQLPPDTWQSAFNFSHPPEDETITNGLRDDDLGFDPFHETQKALAAMVEEEKERLYNRSKVVNHQNNRVNECSKILEGLRVGGGGAQLARPPPPGFTSTPNHMNAFGLGIPRTTGNKILPLAHANIAFPPPPVMNSVSAWDWTAMDPAILSVSNVRCELPGAPEPPPGFSSVRRTPLRDNL</sequence>
<evidence type="ECO:0000259" key="9">
    <source>
        <dbReference type="PROSITE" id="PS50102"/>
    </source>
</evidence>
<dbReference type="CDD" id="cd16618">
    <property type="entry name" value="mRING-HC-C4C4_CNOT4"/>
    <property type="match status" value="1"/>
</dbReference>
<feature type="domain" description="C3H1-type" evidence="10">
    <location>
        <begin position="233"/>
        <end position="260"/>
    </location>
</feature>
<evidence type="ECO:0000313" key="12">
    <source>
        <dbReference type="Proteomes" id="UP001307889"/>
    </source>
</evidence>
<proteinExistence type="predicted"/>
<gene>
    <name evidence="11" type="ORF">NTJ_12643</name>
</gene>
<evidence type="ECO:0000313" key="11">
    <source>
        <dbReference type="EMBL" id="BES99826.1"/>
    </source>
</evidence>
<dbReference type="InterPro" id="IPR001841">
    <property type="entry name" value="Znf_RING"/>
</dbReference>
<feature type="domain" description="RRM" evidence="9">
    <location>
        <begin position="152"/>
        <end position="236"/>
    </location>
</feature>
<name>A0ABN7B9I9_9HEMI</name>
<dbReference type="PANTHER" id="PTHR12603:SF0">
    <property type="entry name" value="CCR4-NOT TRANSCRIPTION COMPLEX SUBUNIT 4"/>
    <property type="match status" value="1"/>
</dbReference>